<dbReference type="GO" id="GO:0006629">
    <property type="term" value="P:lipid metabolic process"/>
    <property type="evidence" value="ECO:0007669"/>
    <property type="project" value="InterPro"/>
</dbReference>
<evidence type="ECO:0008006" key="3">
    <source>
        <dbReference type="Google" id="ProtNLM"/>
    </source>
</evidence>
<accession>A0A5E7PYD9</accession>
<sequence>MSSATATLDKQTWMSQVLDIDQLKLTDIVWPGTHNSGMDKKAPNYEVVLGHWTTCQNDSFAWQLDNGARAFDIRLGCTAGPQRPLYYFHHNGFQSHRVLDELVEAVAAFLDRNPDEFIVLDFHQLGDGNKSFDRQRLSDFMLNRLGSRLIPHMDSITTIGELKRSSSKRRIVMAAPYSPEQDRNYFWPQIPHKWNKKVFTDTTALGLHIEKSLEGTPHETFIWSLPATCYSLLGGPSDIKKQLNDWFHSSRGWVTRCSIISTDFFDESEIVRNCWVANSMKAVYGRTLYQSG</sequence>
<dbReference type="PANTHER" id="PTHR13593:SF113">
    <property type="entry name" value="SI:DKEY-266F7.9"/>
    <property type="match status" value="1"/>
</dbReference>
<dbReference type="InterPro" id="IPR017946">
    <property type="entry name" value="PLC-like_Pdiesterase_TIM-brl"/>
</dbReference>
<dbReference type="GO" id="GO:0008081">
    <property type="term" value="F:phosphoric diester hydrolase activity"/>
    <property type="evidence" value="ECO:0007669"/>
    <property type="project" value="InterPro"/>
</dbReference>
<organism evidence="1 2">
    <name type="scientific">Pseudomonas fluorescens</name>
    <dbReference type="NCBI Taxonomy" id="294"/>
    <lineage>
        <taxon>Bacteria</taxon>
        <taxon>Pseudomonadati</taxon>
        <taxon>Pseudomonadota</taxon>
        <taxon>Gammaproteobacteria</taxon>
        <taxon>Pseudomonadales</taxon>
        <taxon>Pseudomonadaceae</taxon>
        <taxon>Pseudomonas</taxon>
    </lineage>
</organism>
<dbReference type="PANTHER" id="PTHR13593">
    <property type="match status" value="1"/>
</dbReference>
<dbReference type="SUPFAM" id="SSF51695">
    <property type="entry name" value="PLC-like phosphodiesterases"/>
    <property type="match status" value="1"/>
</dbReference>
<dbReference type="RefSeq" id="WP_064389860.1">
    <property type="nucleotide sequence ID" value="NZ_CABVIN010000012.1"/>
</dbReference>
<proteinExistence type="predicted"/>
<dbReference type="Gene3D" id="3.20.20.190">
    <property type="entry name" value="Phosphatidylinositol (PI) phosphodiesterase"/>
    <property type="match status" value="1"/>
</dbReference>
<dbReference type="PROSITE" id="PS50007">
    <property type="entry name" value="PIPLC_X_DOMAIN"/>
    <property type="match status" value="1"/>
</dbReference>
<dbReference type="InterPro" id="IPR051057">
    <property type="entry name" value="PI-PLC_domain"/>
</dbReference>
<evidence type="ECO:0000313" key="2">
    <source>
        <dbReference type="Proteomes" id="UP000377224"/>
    </source>
</evidence>
<reference evidence="1 2" key="1">
    <citation type="submission" date="2019-09" db="EMBL/GenBank/DDBJ databases">
        <authorList>
            <person name="Chandra G."/>
            <person name="Truman W A."/>
        </authorList>
    </citation>
    <scope>NUCLEOTIDE SEQUENCE [LARGE SCALE GENOMIC DNA]</scope>
    <source>
        <strain evidence="1">PS896</strain>
    </source>
</reference>
<protein>
    <recommendedName>
        <fullName evidence="3">Phosphatidylinositol diacylglycerol-lyase</fullName>
    </recommendedName>
</protein>
<name>A0A5E7PYD9_PSEFL</name>
<dbReference type="CDD" id="cd08557">
    <property type="entry name" value="PI-PLCc_bacteria_like"/>
    <property type="match status" value="1"/>
</dbReference>
<dbReference type="AlphaFoldDB" id="A0A5E7PYD9"/>
<dbReference type="EMBL" id="CABVIN010000012">
    <property type="protein sequence ID" value="VVP54685.1"/>
    <property type="molecule type" value="Genomic_DNA"/>
</dbReference>
<evidence type="ECO:0000313" key="1">
    <source>
        <dbReference type="EMBL" id="VVP54685.1"/>
    </source>
</evidence>
<gene>
    <name evidence="1" type="ORF">PS896_05604</name>
</gene>
<dbReference type="Proteomes" id="UP000377224">
    <property type="component" value="Unassembled WGS sequence"/>
</dbReference>